<feature type="region of interest" description="Disordered" evidence="1">
    <location>
        <begin position="654"/>
        <end position="682"/>
    </location>
</feature>
<proteinExistence type="predicted"/>
<keyword evidence="4" id="KW-1185">Reference proteome</keyword>
<protein>
    <recommendedName>
        <fullName evidence="5">RNA polymerase sigma factor 70 region 4 type 2 domain-containing protein</fullName>
    </recommendedName>
</protein>
<reference evidence="3 4" key="1">
    <citation type="submission" date="2024-06" db="EMBL/GenBank/DDBJ databases">
        <title>The Natural Products Discovery Center: Release of the First 8490 Sequenced Strains for Exploring Actinobacteria Biosynthetic Diversity.</title>
        <authorList>
            <person name="Kalkreuter E."/>
            <person name="Kautsar S.A."/>
            <person name="Yang D."/>
            <person name="Bader C.D."/>
            <person name="Teijaro C.N."/>
            <person name="Fluegel L."/>
            <person name="Davis C.M."/>
            <person name="Simpson J.R."/>
            <person name="Lauterbach L."/>
            <person name="Steele A.D."/>
            <person name="Gui C."/>
            <person name="Meng S."/>
            <person name="Li G."/>
            <person name="Viehrig K."/>
            <person name="Ye F."/>
            <person name="Su P."/>
            <person name="Kiefer A.F."/>
            <person name="Nichols A."/>
            <person name="Cepeda A.J."/>
            <person name="Yan W."/>
            <person name="Fan B."/>
            <person name="Jiang Y."/>
            <person name="Adhikari A."/>
            <person name="Zheng C.-J."/>
            <person name="Schuster L."/>
            <person name="Cowan T.M."/>
            <person name="Smanski M.J."/>
            <person name="Chevrette M.G."/>
            <person name="De Carvalho L.P.S."/>
            <person name="Shen B."/>
        </authorList>
    </citation>
    <scope>NUCLEOTIDE SEQUENCE [LARGE SCALE GENOMIC DNA]</scope>
    <source>
        <strain evidence="3 4">NPDC046838</strain>
    </source>
</reference>
<evidence type="ECO:0000313" key="4">
    <source>
        <dbReference type="Proteomes" id="UP001551176"/>
    </source>
</evidence>
<name>A0ABV3C0C9_9ACTN</name>
<evidence type="ECO:0000256" key="2">
    <source>
        <dbReference type="SAM" id="Phobius"/>
    </source>
</evidence>
<sequence>MSTSQRRRASAFEPVALDHAEAVIVDQYTRLVRLAYLILPGKLSRHRRVLAAHSLVQRALPGFRERHTKARIPLQRKGRGTAGPPETGPARTGTAWMTARVLCAALAHDRRPRGWPDRLPPPRALRPALPVVWGLRLFPRAGGAEEIALAQVLSEVSAPARAAFVLCKLDGLPRTEVVELLAAADVSDPEAALQGACRVEETVGDAATTLLRSQEFDACSVQTRPTDLLRRRRRIRLAWCAAGIASISCAALLTIGPVPLTRDEPTRPVGSRSAISADALTRTSPDVWADTSRVDFSAWPARGSRVDDRALLTRALAAWTDPPAGTHIGASESTTTEPPPKGTQLLYAGDVGGEAVVLFHDGRRVVRYVEPASPTEPASLDFSRADDSDVTTAAALAVSRKDGKIRYLTAPWIAEAQTRDLLRPNSPGRPLDVSGQGLAAAVDAPSAAGSCDSMPVLQLRSSNRIVEKHAFLVADLGDLTPVHLSYTPLPGTGAPPRQPREATSGTALQSWARGACRLSELRGSGVRAVNHWDYATQDLPENGGRAVWSCTRASTWRGPGSVLLQFRTSTEAATAPAKVVGRARSTAACSRFGQHVVADTRWTAGSGHRYLLAAGSREVTRIMVTGDVDTERRGRALAVRAPEDARVTVRAHLADGEDLDEVSSSANPRHGPASASSGGGRR</sequence>
<feature type="transmembrane region" description="Helical" evidence="2">
    <location>
        <begin position="237"/>
        <end position="258"/>
    </location>
</feature>
<organism evidence="3 4">
    <name type="scientific">Streptomyces atriruber</name>
    <dbReference type="NCBI Taxonomy" id="545121"/>
    <lineage>
        <taxon>Bacteria</taxon>
        <taxon>Bacillati</taxon>
        <taxon>Actinomycetota</taxon>
        <taxon>Actinomycetes</taxon>
        <taxon>Kitasatosporales</taxon>
        <taxon>Streptomycetaceae</taxon>
        <taxon>Streptomyces</taxon>
    </lineage>
</organism>
<keyword evidence="2" id="KW-0812">Transmembrane</keyword>
<evidence type="ECO:0008006" key="5">
    <source>
        <dbReference type="Google" id="ProtNLM"/>
    </source>
</evidence>
<dbReference type="Proteomes" id="UP001551176">
    <property type="component" value="Unassembled WGS sequence"/>
</dbReference>
<keyword evidence="2" id="KW-1133">Transmembrane helix</keyword>
<dbReference type="RefSeq" id="WP_359358137.1">
    <property type="nucleotide sequence ID" value="NZ_JBEYXV010000029.1"/>
</dbReference>
<gene>
    <name evidence="3" type="ORF">ABZ921_39400</name>
</gene>
<evidence type="ECO:0000313" key="3">
    <source>
        <dbReference type="EMBL" id="MEU6826707.1"/>
    </source>
</evidence>
<comment type="caution">
    <text evidence="3">The sequence shown here is derived from an EMBL/GenBank/DDBJ whole genome shotgun (WGS) entry which is preliminary data.</text>
</comment>
<keyword evidence="2" id="KW-0472">Membrane</keyword>
<dbReference type="EMBL" id="JBEYXV010000029">
    <property type="protein sequence ID" value="MEU6826707.1"/>
    <property type="molecule type" value="Genomic_DNA"/>
</dbReference>
<evidence type="ECO:0000256" key="1">
    <source>
        <dbReference type="SAM" id="MobiDB-lite"/>
    </source>
</evidence>
<accession>A0ABV3C0C9</accession>